<protein>
    <submittedName>
        <fullName evidence="4">SPOR domain-containing protein</fullName>
    </submittedName>
</protein>
<evidence type="ECO:0000259" key="3">
    <source>
        <dbReference type="PROSITE" id="PS51724"/>
    </source>
</evidence>
<dbReference type="PROSITE" id="PS51724">
    <property type="entry name" value="SPOR"/>
    <property type="match status" value="1"/>
</dbReference>
<keyword evidence="2" id="KW-0812">Transmembrane</keyword>
<reference evidence="4 5" key="1">
    <citation type="submission" date="2022-07" db="EMBL/GenBank/DDBJ databases">
        <authorList>
            <person name="Xamxidin M."/>
            <person name="Wu M."/>
        </authorList>
    </citation>
    <scope>NUCLEOTIDE SEQUENCE [LARGE SCALE GENOMIC DNA]</scope>
    <source>
        <strain evidence="4 5">NBRC 111650</strain>
    </source>
</reference>
<dbReference type="InterPro" id="IPR052521">
    <property type="entry name" value="Cell_div_SPOR-domain"/>
</dbReference>
<feature type="domain" description="SPOR" evidence="3">
    <location>
        <begin position="120"/>
        <end position="198"/>
    </location>
</feature>
<evidence type="ECO:0000256" key="1">
    <source>
        <dbReference type="SAM" id="MobiDB-lite"/>
    </source>
</evidence>
<proteinExistence type="predicted"/>
<accession>A0ABT1WCY2</accession>
<dbReference type="RefSeq" id="WP_256763063.1">
    <property type="nucleotide sequence ID" value="NZ_JANIGO010000001.1"/>
</dbReference>
<dbReference type="InterPro" id="IPR036680">
    <property type="entry name" value="SPOR-like_sf"/>
</dbReference>
<keyword evidence="2" id="KW-0472">Membrane</keyword>
<feature type="region of interest" description="Disordered" evidence="1">
    <location>
        <begin position="56"/>
        <end position="81"/>
    </location>
</feature>
<dbReference type="PANTHER" id="PTHR38687">
    <property type="entry name" value="CELL DIVISION PROTEIN DEDD-RELATED"/>
    <property type="match status" value="1"/>
</dbReference>
<feature type="transmembrane region" description="Helical" evidence="2">
    <location>
        <begin position="29"/>
        <end position="48"/>
    </location>
</feature>
<dbReference type="InterPro" id="IPR007730">
    <property type="entry name" value="SPOR-like_dom"/>
</dbReference>
<evidence type="ECO:0000313" key="4">
    <source>
        <dbReference type="EMBL" id="MCQ8895384.1"/>
    </source>
</evidence>
<dbReference type="PANTHER" id="PTHR38687:SF1">
    <property type="entry name" value="CELL DIVISION PROTEIN DEDD"/>
    <property type="match status" value="1"/>
</dbReference>
<evidence type="ECO:0000313" key="5">
    <source>
        <dbReference type="Proteomes" id="UP001204142"/>
    </source>
</evidence>
<sequence>MAKTSSAKPGSPASKTKARRSSSGNTVQAFVFGMVFGLLIALGVALFVTRTELPFSGSSTQGADAKPALPDNGSTRDPNAAIYGRANANSAQMVTVDPDQPKAAAPSAPAGAISATSSQPVAQTQYFLQLGSFKNREDAEQLRAKLAFVGSESEISVGEVNGTTVNRVRVGPFSSATEAYQARVPLTKGGFEATVVKE</sequence>
<dbReference type="Proteomes" id="UP001204142">
    <property type="component" value="Unassembled WGS sequence"/>
</dbReference>
<feature type="region of interest" description="Disordered" evidence="1">
    <location>
        <begin position="1"/>
        <end position="22"/>
    </location>
</feature>
<dbReference type="Pfam" id="PF05036">
    <property type="entry name" value="SPOR"/>
    <property type="match status" value="1"/>
</dbReference>
<dbReference type="EMBL" id="JANIGO010000001">
    <property type="protein sequence ID" value="MCQ8895384.1"/>
    <property type="molecule type" value="Genomic_DNA"/>
</dbReference>
<organism evidence="4 5">
    <name type="scientific">Limnobacter humi</name>
    <dbReference type="NCBI Taxonomy" id="1778671"/>
    <lineage>
        <taxon>Bacteria</taxon>
        <taxon>Pseudomonadati</taxon>
        <taxon>Pseudomonadota</taxon>
        <taxon>Betaproteobacteria</taxon>
        <taxon>Burkholderiales</taxon>
        <taxon>Burkholderiaceae</taxon>
        <taxon>Limnobacter</taxon>
    </lineage>
</organism>
<comment type="caution">
    <text evidence="4">The sequence shown here is derived from an EMBL/GenBank/DDBJ whole genome shotgun (WGS) entry which is preliminary data.</text>
</comment>
<dbReference type="SUPFAM" id="SSF110997">
    <property type="entry name" value="Sporulation related repeat"/>
    <property type="match status" value="1"/>
</dbReference>
<evidence type="ECO:0000256" key="2">
    <source>
        <dbReference type="SAM" id="Phobius"/>
    </source>
</evidence>
<keyword evidence="5" id="KW-1185">Reference proteome</keyword>
<name>A0ABT1WCY2_9BURK</name>
<keyword evidence="2" id="KW-1133">Transmembrane helix</keyword>
<dbReference type="Gene3D" id="3.30.70.1070">
    <property type="entry name" value="Sporulation related repeat"/>
    <property type="match status" value="1"/>
</dbReference>
<gene>
    <name evidence="4" type="ORF">NQT62_02895</name>
</gene>